<dbReference type="PANTHER" id="PTHR11909">
    <property type="entry name" value="CASEIN KINASE-RELATED"/>
    <property type="match status" value="1"/>
</dbReference>
<comment type="caution">
    <text evidence="1">The sequence shown here is derived from an EMBL/GenBank/DDBJ whole genome shotgun (WGS) entry which is preliminary data.</text>
</comment>
<protein>
    <submittedName>
        <fullName evidence="1">Uncharacterized protein</fullName>
    </submittedName>
</protein>
<dbReference type="InterPro" id="IPR050235">
    <property type="entry name" value="CK1_Ser-Thr_kinase"/>
</dbReference>
<sequence>MFWSIYMSMNMYMEISTAFQSSPTSNIRTVFLVDMVLPTDTVTEGLGTRKHKEDHRKCHDGTKSGYKLMPTKASGPSRRGDLEILGYCMIQWLCGKLPWEDKLTDPNYVANSKIRYCDEISTLMEKCFPGKKKPDEIAKYMETIASIGYVEKPQYQKLRDILLQGLKALGAKDDGKLDFSSVQNGGGPAK</sequence>
<dbReference type="Proteomes" id="UP000824782">
    <property type="component" value="Unassembled WGS sequence"/>
</dbReference>
<accession>A0AAV7AJ62</accession>
<evidence type="ECO:0000313" key="2">
    <source>
        <dbReference type="Proteomes" id="UP000824782"/>
    </source>
</evidence>
<proteinExistence type="predicted"/>
<name>A0AAV7AJ62_ENGPU</name>
<organism evidence="1 2">
    <name type="scientific">Engystomops pustulosus</name>
    <name type="common">Tungara frog</name>
    <name type="synonym">Physalaemus pustulosus</name>
    <dbReference type="NCBI Taxonomy" id="76066"/>
    <lineage>
        <taxon>Eukaryota</taxon>
        <taxon>Metazoa</taxon>
        <taxon>Chordata</taxon>
        <taxon>Craniata</taxon>
        <taxon>Vertebrata</taxon>
        <taxon>Euteleostomi</taxon>
        <taxon>Amphibia</taxon>
        <taxon>Batrachia</taxon>
        <taxon>Anura</taxon>
        <taxon>Neobatrachia</taxon>
        <taxon>Hyloidea</taxon>
        <taxon>Leptodactylidae</taxon>
        <taxon>Leiuperinae</taxon>
        <taxon>Engystomops</taxon>
    </lineage>
</organism>
<dbReference type="Gene3D" id="1.10.510.10">
    <property type="entry name" value="Transferase(Phosphotransferase) domain 1"/>
    <property type="match status" value="1"/>
</dbReference>
<dbReference type="SUPFAM" id="SSF56112">
    <property type="entry name" value="Protein kinase-like (PK-like)"/>
    <property type="match status" value="1"/>
</dbReference>
<dbReference type="EMBL" id="WNYA01000007">
    <property type="protein sequence ID" value="KAG8561544.1"/>
    <property type="molecule type" value="Genomic_DNA"/>
</dbReference>
<gene>
    <name evidence="1" type="ORF">GDO81_015385</name>
</gene>
<evidence type="ECO:0000313" key="1">
    <source>
        <dbReference type="EMBL" id="KAG8561544.1"/>
    </source>
</evidence>
<keyword evidence="2" id="KW-1185">Reference proteome</keyword>
<dbReference type="AlphaFoldDB" id="A0AAV7AJ62"/>
<feature type="non-terminal residue" evidence="1">
    <location>
        <position position="190"/>
    </location>
</feature>
<dbReference type="InterPro" id="IPR011009">
    <property type="entry name" value="Kinase-like_dom_sf"/>
</dbReference>
<reference evidence="1" key="1">
    <citation type="thesis" date="2020" institute="ProQuest LLC" country="789 East Eisenhower Parkway, Ann Arbor, MI, USA">
        <title>Comparative Genomics and Chromosome Evolution.</title>
        <authorList>
            <person name="Mudd A.B."/>
        </authorList>
    </citation>
    <scope>NUCLEOTIDE SEQUENCE</scope>
    <source>
        <strain evidence="1">237g6f4</strain>
        <tissue evidence="1">Blood</tissue>
    </source>
</reference>